<gene>
    <name evidence="4" type="ORF">VNI00_015371</name>
    <name evidence="3" type="ORF">VNI00_016349</name>
    <name evidence="2" type="ORF">VNI00_018537</name>
</gene>
<name>A0AAW0BCW8_9AGAR</name>
<dbReference type="Proteomes" id="UP001383192">
    <property type="component" value="Unassembled WGS sequence"/>
</dbReference>
<evidence type="ECO:0000313" key="4">
    <source>
        <dbReference type="EMBL" id="KAK7027282.1"/>
    </source>
</evidence>
<evidence type="ECO:0000313" key="3">
    <source>
        <dbReference type="EMBL" id="KAK7024408.1"/>
    </source>
</evidence>
<keyword evidence="5" id="KW-1185">Reference proteome</keyword>
<dbReference type="AlphaFoldDB" id="A0AAW0BCW8"/>
<dbReference type="EMBL" id="JAYKXP010000245">
    <property type="protein sequence ID" value="KAK7017894.1"/>
    <property type="molecule type" value="Genomic_DNA"/>
</dbReference>
<sequence length="258" mass="29593">MQFFLHIVSTVLLSCVGIIIAPTRAEAEYHPPQDLKVTSPPGLGSRYLLVTDNFLNVLPTIWVLSNGLKTEPTRTDDMISSRPTSPKMPCSFRSQAKELSKLLRERKVDNILVRGDRATVLTKKALEMDASLSSVKVYTFVNNPFTVIKHTDAFAKFVSQLDNFLAEVPRFLQPIVPEAFFHYIPRGKSPRPHHRDHENTIQPVHTLLFFSSNIPRWWHVVQAVFRSDTPGQHGFRDVFYVIFSPHMWINMWVEVIDV</sequence>
<dbReference type="EMBL" id="JAYKXP010000125">
    <property type="protein sequence ID" value="KAK7024408.1"/>
    <property type="molecule type" value="Genomic_DNA"/>
</dbReference>
<feature type="signal peptide" evidence="1">
    <location>
        <begin position="1"/>
        <end position="27"/>
    </location>
</feature>
<accession>A0AAW0BCW8</accession>
<dbReference type="EMBL" id="JAYKXP010000098">
    <property type="protein sequence ID" value="KAK7027282.1"/>
    <property type="molecule type" value="Genomic_DNA"/>
</dbReference>
<evidence type="ECO:0000313" key="2">
    <source>
        <dbReference type="EMBL" id="KAK7017894.1"/>
    </source>
</evidence>
<evidence type="ECO:0000313" key="5">
    <source>
        <dbReference type="Proteomes" id="UP001383192"/>
    </source>
</evidence>
<keyword evidence="1" id="KW-0732">Signal</keyword>
<protein>
    <submittedName>
        <fullName evidence="3">Uncharacterized protein</fullName>
    </submittedName>
</protein>
<reference evidence="3 5" key="1">
    <citation type="submission" date="2024-01" db="EMBL/GenBank/DDBJ databases">
        <title>A draft genome for a cacao thread blight-causing isolate of Paramarasmius palmivorus.</title>
        <authorList>
            <person name="Baruah I.K."/>
            <person name="Bukari Y."/>
            <person name="Amoako-Attah I."/>
            <person name="Meinhardt L.W."/>
            <person name="Bailey B.A."/>
            <person name="Cohen S.P."/>
        </authorList>
    </citation>
    <scope>NUCLEOTIDE SEQUENCE [LARGE SCALE GENOMIC DNA]</scope>
    <source>
        <strain evidence="3 5">GH-12</strain>
    </source>
</reference>
<feature type="chain" id="PRO_5044716807" evidence="1">
    <location>
        <begin position="28"/>
        <end position="258"/>
    </location>
</feature>
<comment type="caution">
    <text evidence="3">The sequence shown here is derived from an EMBL/GenBank/DDBJ whole genome shotgun (WGS) entry which is preliminary data.</text>
</comment>
<evidence type="ECO:0000256" key="1">
    <source>
        <dbReference type="SAM" id="SignalP"/>
    </source>
</evidence>
<proteinExistence type="predicted"/>
<organism evidence="3 5">
    <name type="scientific">Paramarasmius palmivorus</name>
    <dbReference type="NCBI Taxonomy" id="297713"/>
    <lineage>
        <taxon>Eukaryota</taxon>
        <taxon>Fungi</taxon>
        <taxon>Dikarya</taxon>
        <taxon>Basidiomycota</taxon>
        <taxon>Agaricomycotina</taxon>
        <taxon>Agaricomycetes</taxon>
        <taxon>Agaricomycetidae</taxon>
        <taxon>Agaricales</taxon>
        <taxon>Marasmiineae</taxon>
        <taxon>Marasmiaceae</taxon>
        <taxon>Paramarasmius</taxon>
    </lineage>
</organism>